<evidence type="ECO:0000313" key="1">
    <source>
        <dbReference type="EMBL" id="DAF92933.1"/>
    </source>
</evidence>
<name>A0A8S5UEM6_9CAUD</name>
<organism evidence="1">
    <name type="scientific">Siphoviridae sp. ctX5W26</name>
    <dbReference type="NCBI Taxonomy" id="2825540"/>
    <lineage>
        <taxon>Viruses</taxon>
        <taxon>Duplodnaviria</taxon>
        <taxon>Heunggongvirae</taxon>
        <taxon>Uroviricota</taxon>
        <taxon>Caudoviricetes</taxon>
    </lineage>
</organism>
<accession>A0A8S5UEM6</accession>
<protein>
    <submittedName>
        <fullName evidence="1">Mor transcription activator family</fullName>
    </submittedName>
</protein>
<sequence length="122" mass="14202">MDDKIPVREELDFAYLLELLPPLYNTDGFEGLAELFSIIGHEKLLTLCKYAGGEYFKIPTLDELDQAIDGLQYFYDVHIAKTKDITEVPLIVLPTFFRIVNIYEERQKEDAKQDQRRDKASQ</sequence>
<dbReference type="EMBL" id="BK016076">
    <property type="protein sequence ID" value="DAF92933.1"/>
    <property type="molecule type" value="Genomic_DNA"/>
</dbReference>
<proteinExistence type="predicted"/>
<reference evidence="1" key="1">
    <citation type="journal article" date="2021" name="Proc. Natl. Acad. Sci. U.S.A.">
        <title>A Catalog of Tens of Thousands of Viruses from Human Metagenomes Reveals Hidden Associations with Chronic Diseases.</title>
        <authorList>
            <person name="Tisza M.J."/>
            <person name="Buck C.B."/>
        </authorList>
    </citation>
    <scope>NUCLEOTIDE SEQUENCE</scope>
    <source>
        <strain evidence="1">CtX5W26</strain>
    </source>
</reference>